<keyword evidence="5" id="KW-1185">Reference proteome</keyword>
<dbReference type="RefSeq" id="WP_245788411.1">
    <property type="nucleotide sequence ID" value="NZ_FOKG01000009.1"/>
</dbReference>
<name>A0A1I1AKK4_9PSEU</name>
<keyword evidence="1" id="KW-0472">Membrane</keyword>
<gene>
    <name evidence="4" type="ORF">SAMN05216266_109264</name>
</gene>
<dbReference type="Proteomes" id="UP000243799">
    <property type="component" value="Unassembled WGS sequence"/>
</dbReference>
<keyword evidence="1" id="KW-0812">Transmembrane</keyword>
<dbReference type="GO" id="GO:0008658">
    <property type="term" value="F:penicillin binding"/>
    <property type="evidence" value="ECO:0007669"/>
    <property type="project" value="InterPro"/>
</dbReference>
<dbReference type="PANTHER" id="PTHR30627">
    <property type="entry name" value="PEPTIDOGLYCAN D,D-TRANSPEPTIDASE"/>
    <property type="match status" value="1"/>
</dbReference>
<reference evidence="5" key="1">
    <citation type="submission" date="2016-10" db="EMBL/GenBank/DDBJ databases">
        <authorList>
            <person name="Varghese N."/>
            <person name="Submissions S."/>
        </authorList>
    </citation>
    <scope>NUCLEOTIDE SEQUENCE [LARGE SCALE GENOMIC DNA]</scope>
    <source>
        <strain evidence="5">CGMCC 4.3568</strain>
    </source>
</reference>
<evidence type="ECO:0000256" key="1">
    <source>
        <dbReference type="SAM" id="Phobius"/>
    </source>
</evidence>
<dbReference type="Gene3D" id="3.40.710.10">
    <property type="entry name" value="DD-peptidase/beta-lactamase superfamily"/>
    <property type="match status" value="1"/>
</dbReference>
<dbReference type="InterPro" id="IPR007887">
    <property type="entry name" value="MecA_N"/>
</dbReference>
<evidence type="ECO:0000313" key="4">
    <source>
        <dbReference type="EMBL" id="SFB38555.1"/>
    </source>
</evidence>
<dbReference type="Pfam" id="PF00905">
    <property type="entry name" value="Transpeptidase"/>
    <property type="match status" value="1"/>
</dbReference>
<proteinExistence type="predicted"/>
<dbReference type="AlphaFoldDB" id="A0A1I1AKK4"/>
<dbReference type="PROSITE" id="PS51318">
    <property type="entry name" value="TAT"/>
    <property type="match status" value="1"/>
</dbReference>
<keyword evidence="1" id="KW-1133">Transmembrane helix</keyword>
<feature type="domain" description="NTF2-like N-terminal transpeptidase" evidence="3">
    <location>
        <begin position="49"/>
        <end position="157"/>
    </location>
</feature>
<dbReference type="InterPro" id="IPR050515">
    <property type="entry name" value="Beta-lactam/transpept"/>
</dbReference>
<evidence type="ECO:0000313" key="5">
    <source>
        <dbReference type="Proteomes" id="UP000243799"/>
    </source>
</evidence>
<dbReference type="Pfam" id="PF05223">
    <property type="entry name" value="MecA_N"/>
    <property type="match status" value="1"/>
</dbReference>
<dbReference type="SUPFAM" id="SSF56601">
    <property type="entry name" value="beta-lactamase/transpeptidase-like"/>
    <property type="match status" value="1"/>
</dbReference>
<sequence length="537" mass="54423">MRDRTRRGVLIGAATAMVAIVVAGVVILQGGSGSAGRDNNGQAADGPEATAVARDYLLAFSGAEPGSAAALTDDPAAAEATILAVHDGLKADDVVTDLGSVITESDGQEATGTVSVKWTLGPDRVWTYETSIRLVQADDGWRVRWDPSLIHPSLGAGESLLLHTREGAPAVLDRTGETLLTWRDGVAVPAEGVAADVLTPGMARTAAEQSGSGQWSVARVGADDTELERLAGGSEQDAKPLTATVSRSARAAAQRAVDSVDLPTMLVALEPGSGDILAVAQNAEAGAQPNALSGLYPPGSTFKIATAVAALSSGNVSADTVLDCPGTATIGTRTIPNDGEFALGRVPLHTAFAKSCNTTFGALATKLPADGLSRAAGQLGLNADFAIPGISTELGRADPAADPVLRLEEGIGQGELQASPFGLAVMVATVAGGEAVTPALWRDLETTVNSAYQAPPESVLAPVRGMMREVVTGGTATALSGRGTVLGKTGTAQFSDGSQAHGWFAGYRDDVAFAVLTARAGTSDPAVAVSGRFLDGL</sequence>
<dbReference type="GO" id="GO:0071555">
    <property type="term" value="P:cell wall organization"/>
    <property type="evidence" value="ECO:0007669"/>
    <property type="project" value="TreeGrafter"/>
</dbReference>
<feature type="domain" description="Penicillin-binding protein transpeptidase" evidence="2">
    <location>
        <begin position="265"/>
        <end position="518"/>
    </location>
</feature>
<dbReference type="EMBL" id="FOKG01000009">
    <property type="protein sequence ID" value="SFB38555.1"/>
    <property type="molecule type" value="Genomic_DNA"/>
</dbReference>
<protein>
    <submittedName>
        <fullName evidence="4">NTF2-like N-terminal transpeptidase domain-containing protein</fullName>
    </submittedName>
</protein>
<dbReference type="PANTHER" id="PTHR30627:SF24">
    <property type="entry name" value="PENICILLIN-BINDING PROTEIN 4B"/>
    <property type="match status" value="1"/>
</dbReference>
<dbReference type="InterPro" id="IPR001460">
    <property type="entry name" value="PCN-bd_Tpept"/>
</dbReference>
<dbReference type="InterPro" id="IPR006311">
    <property type="entry name" value="TAT_signal"/>
</dbReference>
<organism evidence="4 5">
    <name type="scientific">Amycolatopsis marina</name>
    <dbReference type="NCBI Taxonomy" id="490629"/>
    <lineage>
        <taxon>Bacteria</taxon>
        <taxon>Bacillati</taxon>
        <taxon>Actinomycetota</taxon>
        <taxon>Actinomycetes</taxon>
        <taxon>Pseudonocardiales</taxon>
        <taxon>Pseudonocardiaceae</taxon>
        <taxon>Amycolatopsis</taxon>
    </lineage>
</organism>
<evidence type="ECO:0000259" key="2">
    <source>
        <dbReference type="Pfam" id="PF00905"/>
    </source>
</evidence>
<dbReference type="GO" id="GO:0046677">
    <property type="term" value="P:response to antibiotic"/>
    <property type="evidence" value="ECO:0007669"/>
    <property type="project" value="InterPro"/>
</dbReference>
<dbReference type="GO" id="GO:0005886">
    <property type="term" value="C:plasma membrane"/>
    <property type="evidence" value="ECO:0007669"/>
    <property type="project" value="TreeGrafter"/>
</dbReference>
<feature type="transmembrane region" description="Helical" evidence="1">
    <location>
        <begin position="9"/>
        <end position="28"/>
    </location>
</feature>
<dbReference type="GO" id="GO:0071972">
    <property type="term" value="F:peptidoglycan L,D-transpeptidase activity"/>
    <property type="evidence" value="ECO:0007669"/>
    <property type="project" value="TreeGrafter"/>
</dbReference>
<accession>A0A1I1AKK4</accession>
<dbReference type="InterPro" id="IPR012338">
    <property type="entry name" value="Beta-lactam/transpept-like"/>
</dbReference>
<evidence type="ECO:0000259" key="3">
    <source>
        <dbReference type="Pfam" id="PF05223"/>
    </source>
</evidence>
<dbReference type="STRING" id="490629.SAMN05216266_109264"/>